<keyword evidence="2" id="KW-1185">Reference proteome</keyword>
<accession>A0A4Q1DC43</accession>
<reference evidence="1 2" key="1">
    <citation type="submission" date="2019-01" db="EMBL/GenBank/DDBJ databases">
        <title>Filimonas sp. strain TTM-71.</title>
        <authorList>
            <person name="Chen W.-M."/>
        </authorList>
    </citation>
    <scope>NUCLEOTIDE SEQUENCE [LARGE SCALE GENOMIC DNA]</scope>
    <source>
        <strain evidence="1 2">TTM-71</strain>
    </source>
</reference>
<evidence type="ECO:0000313" key="1">
    <source>
        <dbReference type="EMBL" id="RXK86910.1"/>
    </source>
</evidence>
<proteinExistence type="predicted"/>
<dbReference type="EMBL" id="SDHZ01000001">
    <property type="protein sequence ID" value="RXK86910.1"/>
    <property type="molecule type" value="Genomic_DNA"/>
</dbReference>
<dbReference type="Proteomes" id="UP000290545">
    <property type="component" value="Unassembled WGS sequence"/>
</dbReference>
<dbReference type="AlphaFoldDB" id="A0A4Q1DC43"/>
<dbReference type="RefSeq" id="WP_129002659.1">
    <property type="nucleotide sequence ID" value="NZ_SDHZ01000001.1"/>
</dbReference>
<evidence type="ECO:0000313" key="2">
    <source>
        <dbReference type="Proteomes" id="UP000290545"/>
    </source>
</evidence>
<gene>
    <name evidence="1" type="ORF">ESB13_09005</name>
</gene>
<name>A0A4Q1DC43_9BACT</name>
<comment type="caution">
    <text evidence="1">The sequence shown here is derived from an EMBL/GenBank/DDBJ whole genome shotgun (WGS) entry which is preliminary data.</text>
</comment>
<protein>
    <submittedName>
        <fullName evidence="1">Uncharacterized protein</fullName>
    </submittedName>
</protein>
<sequence>MTIPKFILAGDFINSPDQIYVVHTAYPQFVAANSKNGMKPEIVADFVKDASAKAKEEALLDAQVYLFDKNLLGPAYAPIEHLPSIILSHTQEADIPFFVIVTEAPYGIFGIEAVESPFPRPDHFIVSLAYEDYFGATKESQKNACLNKAINYYSMCERSYFATEEITELLKSLGHNKA</sequence>
<organism evidence="1 2">
    <name type="scientific">Filimonas effusa</name>
    <dbReference type="NCBI Taxonomy" id="2508721"/>
    <lineage>
        <taxon>Bacteria</taxon>
        <taxon>Pseudomonadati</taxon>
        <taxon>Bacteroidota</taxon>
        <taxon>Chitinophagia</taxon>
        <taxon>Chitinophagales</taxon>
        <taxon>Chitinophagaceae</taxon>
        <taxon>Filimonas</taxon>
    </lineage>
</organism>
<dbReference type="OrthoDB" id="1100410at2"/>